<dbReference type="InterPro" id="IPR036640">
    <property type="entry name" value="ABC1_TM_sf"/>
</dbReference>
<keyword evidence="5" id="KW-0547">Nucleotide-binding</keyword>
<dbReference type="AlphaFoldDB" id="A0AAJ1AH95"/>
<dbReference type="EMBL" id="JAIOIU010000011">
    <property type="protein sequence ID" value="MBZ0158665.1"/>
    <property type="molecule type" value="Genomic_DNA"/>
</dbReference>
<evidence type="ECO:0000256" key="5">
    <source>
        <dbReference type="ARBA" id="ARBA00022741"/>
    </source>
</evidence>
<dbReference type="InterPro" id="IPR003439">
    <property type="entry name" value="ABC_transporter-like_ATP-bd"/>
</dbReference>
<keyword evidence="2" id="KW-0813">Transport</keyword>
<dbReference type="InterPro" id="IPR027417">
    <property type="entry name" value="P-loop_NTPase"/>
</dbReference>
<dbReference type="GO" id="GO:0005524">
    <property type="term" value="F:ATP binding"/>
    <property type="evidence" value="ECO:0007669"/>
    <property type="project" value="UniProtKB-KW"/>
</dbReference>
<dbReference type="GO" id="GO:0005886">
    <property type="term" value="C:plasma membrane"/>
    <property type="evidence" value="ECO:0007669"/>
    <property type="project" value="UniProtKB-SubCell"/>
</dbReference>
<name>A0AAJ1AH95_9BACT</name>
<dbReference type="PROSITE" id="PS50929">
    <property type="entry name" value="ABC_TM1F"/>
    <property type="match status" value="1"/>
</dbReference>
<evidence type="ECO:0000313" key="13">
    <source>
        <dbReference type="Proteomes" id="UP001197609"/>
    </source>
</evidence>
<proteinExistence type="predicted"/>
<feature type="domain" description="ABC transporter" evidence="10">
    <location>
        <begin position="244"/>
        <end position="484"/>
    </location>
</feature>
<dbReference type="Gene3D" id="1.20.1560.10">
    <property type="entry name" value="ABC transporter type 1, transmembrane domain"/>
    <property type="match status" value="1"/>
</dbReference>
<keyword evidence="8 9" id="KW-0472">Membrane</keyword>
<keyword evidence="7 9" id="KW-1133">Transmembrane helix</keyword>
<evidence type="ECO:0000256" key="7">
    <source>
        <dbReference type="ARBA" id="ARBA00022989"/>
    </source>
</evidence>
<dbReference type="Pfam" id="PF00005">
    <property type="entry name" value="ABC_tran"/>
    <property type="match status" value="1"/>
</dbReference>
<evidence type="ECO:0000256" key="8">
    <source>
        <dbReference type="ARBA" id="ARBA00023136"/>
    </source>
</evidence>
<evidence type="ECO:0000313" key="12">
    <source>
        <dbReference type="EMBL" id="MBZ0158665.1"/>
    </source>
</evidence>
<evidence type="ECO:0000256" key="9">
    <source>
        <dbReference type="SAM" id="Phobius"/>
    </source>
</evidence>
<dbReference type="InterPro" id="IPR003593">
    <property type="entry name" value="AAA+_ATPase"/>
</dbReference>
<feature type="transmembrane region" description="Helical" evidence="9">
    <location>
        <begin position="149"/>
        <end position="173"/>
    </location>
</feature>
<dbReference type="GO" id="GO:0015421">
    <property type="term" value="F:ABC-type oligopeptide transporter activity"/>
    <property type="evidence" value="ECO:0007669"/>
    <property type="project" value="TreeGrafter"/>
</dbReference>
<evidence type="ECO:0000259" key="10">
    <source>
        <dbReference type="PROSITE" id="PS50893"/>
    </source>
</evidence>
<dbReference type="SMART" id="SM00382">
    <property type="entry name" value="AAA"/>
    <property type="match status" value="1"/>
</dbReference>
<keyword evidence="4 9" id="KW-0812">Transmembrane</keyword>
<feature type="non-terminal residue" evidence="12">
    <location>
        <position position="1"/>
    </location>
</feature>
<feature type="transmembrane region" description="Helical" evidence="9">
    <location>
        <begin position="56"/>
        <end position="80"/>
    </location>
</feature>
<dbReference type="PROSITE" id="PS50893">
    <property type="entry name" value="ABC_TRANSPORTER_2"/>
    <property type="match status" value="1"/>
</dbReference>
<dbReference type="PANTHER" id="PTHR43394:SF1">
    <property type="entry name" value="ATP-BINDING CASSETTE SUB-FAMILY B MEMBER 10, MITOCHONDRIAL"/>
    <property type="match status" value="1"/>
</dbReference>
<dbReference type="Proteomes" id="UP001197609">
    <property type="component" value="Unassembled WGS sequence"/>
</dbReference>
<dbReference type="InterPro" id="IPR011527">
    <property type="entry name" value="ABC1_TM_dom"/>
</dbReference>
<comment type="subcellular location">
    <subcellularLocation>
        <location evidence="1">Cell membrane</location>
        <topology evidence="1">Multi-pass membrane protein</topology>
    </subcellularLocation>
</comment>
<gene>
    <name evidence="12" type="ORF">K8G79_00710</name>
</gene>
<dbReference type="Gene3D" id="3.40.50.300">
    <property type="entry name" value="P-loop containing nucleotide triphosphate hydrolases"/>
    <property type="match status" value="1"/>
</dbReference>
<dbReference type="PANTHER" id="PTHR43394">
    <property type="entry name" value="ATP-DEPENDENT PERMEASE MDL1, MITOCHONDRIAL"/>
    <property type="match status" value="1"/>
</dbReference>
<accession>A0AAJ1AH95</accession>
<keyword evidence="6 12" id="KW-0067">ATP-binding</keyword>
<evidence type="ECO:0000256" key="2">
    <source>
        <dbReference type="ARBA" id="ARBA00022448"/>
    </source>
</evidence>
<dbReference type="SUPFAM" id="SSF52540">
    <property type="entry name" value="P-loop containing nucleoside triphosphate hydrolases"/>
    <property type="match status" value="1"/>
</dbReference>
<evidence type="ECO:0000256" key="3">
    <source>
        <dbReference type="ARBA" id="ARBA00022475"/>
    </source>
</evidence>
<sequence>ADILTHAAGLDIAFFEDHRFHDAMERARQDTAKHFSQFLISIIAVVNNALQLGSLLAILIVIEPFIAAILAPVALPYLFFQVQLAKRRHLKEQARTTGRRWASYFVRLLTSPQSAAEVRLLDLAPLLIDRYRTLVTEFRDQDRKLHWRGFLESSSFALLAAVVFYLIFGWVVYRALKAGLTIGDVTIYAGASSVLRSNLANVIQSMSSAVEHALFVSNLKEFLNIRPWIQDTGSTVPVSRQGGIEFTHVSFYYPGSSQLTLSDVSFRIEPGETVALVGENGAGKTTLVKLIARLYDPDNGCITLDGVDIRELPVSYLYSQLACVLQGFGRYEATAADNIAYGDWRRLLHDQDQVKEIAREANIQEMIEEMPQAYETMLGKMFGEYDLSAGQWQQLAVARAFARDACVLILDEPTASLDARAEHAIFSRFRELLKGRTTILISHRFSTVSIADRILVLDQGRLIEQGTHQELMTLNGHYATLYKLHERQIYSR</sequence>
<reference evidence="12 13" key="1">
    <citation type="journal article" date="2021" name="bioRxiv">
        <title>Unraveling nitrogen, sulfur and carbon metabolic pathways and microbial community transcriptional responses to substrate deprivation and toxicity stresses in a bioreactor mimicking anoxic brackish coastal sediment conditions.</title>
        <authorList>
            <person name="Martins P.D."/>
            <person name="Echeveste M.J."/>
            <person name="Arshad A."/>
            <person name="Kurth J."/>
            <person name="Ouboter H."/>
            <person name="Jetten M.S.M."/>
            <person name="Welte C.U."/>
        </authorList>
    </citation>
    <scope>NUCLEOTIDE SEQUENCE [LARGE SCALE GENOMIC DNA]</scope>
    <source>
        <strain evidence="12">MAG_38</strain>
    </source>
</reference>
<dbReference type="GO" id="GO:0016887">
    <property type="term" value="F:ATP hydrolysis activity"/>
    <property type="evidence" value="ECO:0007669"/>
    <property type="project" value="InterPro"/>
</dbReference>
<feature type="domain" description="ABC transmembrane type-1" evidence="11">
    <location>
        <begin position="2"/>
        <end position="211"/>
    </location>
</feature>
<dbReference type="InterPro" id="IPR039421">
    <property type="entry name" value="Type_1_exporter"/>
</dbReference>
<comment type="caution">
    <text evidence="12">The sequence shown here is derived from an EMBL/GenBank/DDBJ whole genome shotgun (WGS) entry which is preliminary data.</text>
</comment>
<dbReference type="FunFam" id="3.40.50.300:FF:000221">
    <property type="entry name" value="Multidrug ABC transporter ATP-binding protein"/>
    <property type="match status" value="1"/>
</dbReference>
<evidence type="ECO:0000256" key="1">
    <source>
        <dbReference type="ARBA" id="ARBA00004651"/>
    </source>
</evidence>
<protein>
    <submittedName>
        <fullName evidence="12">ABC transporter ATP-binding protein/permease</fullName>
    </submittedName>
</protein>
<keyword evidence="3" id="KW-1003">Cell membrane</keyword>
<evidence type="ECO:0000259" key="11">
    <source>
        <dbReference type="PROSITE" id="PS50929"/>
    </source>
</evidence>
<organism evidence="12 13">
    <name type="scientific">Candidatus Methylomirabilis tolerans</name>
    <dbReference type="NCBI Taxonomy" id="3123416"/>
    <lineage>
        <taxon>Bacteria</taxon>
        <taxon>Candidatus Methylomirabilota</taxon>
        <taxon>Candidatus Methylomirabilia</taxon>
        <taxon>Candidatus Methylomirabilales</taxon>
        <taxon>Candidatus Methylomirabilaceae</taxon>
        <taxon>Candidatus Methylomirabilis</taxon>
    </lineage>
</organism>
<evidence type="ECO:0000256" key="6">
    <source>
        <dbReference type="ARBA" id="ARBA00022840"/>
    </source>
</evidence>
<dbReference type="SUPFAM" id="SSF90123">
    <property type="entry name" value="ABC transporter transmembrane region"/>
    <property type="match status" value="1"/>
</dbReference>
<evidence type="ECO:0000256" key="4">
    <source>
        <dbReference type="ARBA" id="ARBA00022692"/>
    </source>
</evidence>